<keyword evidence="4" id="KW-1185">Reference proteome</keyword>
<dbReference type="OrthoDB" id="416437at2759"/>
<evidence type="ECO:0000256" key="1">
    <source>
        <dbReference type="SAM" id="MobiDB-lite"/>
    </source>
</evidence>
<dbReference type="InterPro" id="IPR046700">
    <property type="entry name" value="DUF6570"/>
</dbReference>
<evidence type="ECO:0000313" key="4">
    <source>
        <dbReference type="Proteomes" id="UP000478052"/>
    </source>
</evidence>
<feature type="domain" description="DUF6570" evidence="2">
    <location>
        <begin position="146"/>
        <end position="237"/>
    </location>
</feature>
<evidence type="ECO:0000259" key="2">
    <source>
        <dbReference type="Pfam" id="PF20209"/>
    </source>
</evidence>
<reference evidence="3 4" key="1">
    <citation type="submission" date="2019-08" db="EMBL/GenBank/DDBJ databases">
        <title>Whole genome of Aphis craccivora.</title>
        <authorList>
            <person name="Voronova N.V."/>
            <person name="Shulinski R.S."/>
            <person name="Bandarenka Y.V."/>
            <person name="Zhorov D.G."/>
            <person name="Warner D."/>
        </authorList>
    </citation>
    <scope>NUCLEOTIDE SEQUENCE [LARGE SCALE GENOMIC DNA]</scope>
    <source>
        <strain evidence="3">180601</strain>
        <tissue evidence="3">Whole Body</tissue>
    </source>
</reference>
<evidence type="ECO:0000313" key="3">
    <source>
        <dbReference type="EMBL" id="KAF0752881.1"/>
    </source>
</evidence>
<comment type="caution">
    <text evidence="3">The sequence shown here is derived from an EMBL/GenBank/DDBJ whole genome shotgun (WGS) entry which is preliminary data.</text>
</comment>
<feature type="region of interest" description="Disordered" evidence="1">
    <location>
        <begin position="1"/>
        <end position="28"/>
    </location>
</feature>
<protein>
    <submittedName>
        <fullName evidence="3">ATP-dependent DNA helicase</fullName>
    </submittedName>
</protein>
<dbReference type="GO" id="GO:0004386">
    <property type="term" value="F:helicase activity"/>
    <property type="evidence" value="ECO:0007669"/>
    <property type="project" value="UniProtKB-KW"/>
</dbReference>
<keyword evidence="3" id="KW-0378">Hydrolase</keyword>
<keyword evidence="3" id="KW-0347">Helicase</keyword>
<accession>A0A6G0YC42</accession>
<sequence length="505" mass="58504">MRETATRQQRRLEKSRDKYRDNRNNEDRIRHSLQRANESLEEREARLKTIRQSIIQHRTNESLAEREARLLSDRQQHETDLAAFEKAINIFWVSASKVCMKRFYPSQVSILTFAEPKPSYRPSELRQKSQLLLYHTCKKRLSERNSKVPPKAYWNKLDPGPIPQVIEDLTQAEQRLISRIIPFVKIVKFDGRFRQYRFKDQAIMFAQDLFELVDNNPLYQDVIIDRNIDLDQQAMVCITQQPSEASDQQPAENLYVTINNISRVLRASWNQSTSSIFTSTYTGIQCYAMALANVVRASIHPPKQWNQSILDQNLIAGDDIYGQVHSLTTEQENTMKYNENPALFGCLMDSVNRKDDIGDTLNDLMQNLFDDHAAGILIAEGKSFRVIYHEEKYYFTDSHSCGIKGAPAKNSNGSVHRRTLSLKEPTPLNVEQQTQTVDIEVQISDMALIDCVQPTVENQLEVSDNIHEIRRKTQDNIVNTEYELTAEELAWYFLFPHGINGWGEQ</sequence>
<organism evidence="3 4">
    <name type="scientific">Aphis craccivora</name>
    <name type="common">Cowpea aphid</name>
    <dbReference type="NCBI Taxonomy" id="307492"/>
    <lineage>
        <taxon>Eukaryota</taxon>
        <taxon>Metazoa</taxon>
        <taxon>Ecdysozoa</taxon>
        <taxon>Arthropoda</taxon>
        <taxon>Hexapoda</taxon>
        <taxon>Insecta</taxon>
        <taxon>Pterygota</taxon>
        <taxon>Neoptera</taxon>
        <taxon>Paraneoptera</taxon>
        <taxon>Hemiptera</taxon>
        <taxon>Sternorrhyncha</taxon>
        <taxon>Aphidomorpha</taxon>
        <taxon>Aphidoidea</taxon>
        <taxon>Aphididae</taxon>
        <taxon>Aphidini</taxon>
        <taxon>Aphis</taxon>
        <taxon>Aphis</taxon>
    </lineage>
</organism>
<dbReference type="AlphaFoldDB" id="A0A6G0YC42"/>
<proteinExistence type="predicted"/>
<dbReference type="Gene3D" id="3.90.70.120">
    <property type="match status" value="1"/>
</dbReference>
<keyword evidence="3" id="KW-0547">Nucleotide-binding</keyword>
<dbReference type="EMBL" id="VUJU01004903">
    <property type="protein sequence ID" value="KAF0752881.1"/>
    <property type="molecule type" value="Genomic_DNA"/>
</dbReference>
<name>A0A6G0YC42_APHCR</name>
<dbReference type="Pfam" id="PF20209">
    <property type="entry name" value="DUF6570"/>
    <property type="match status" value="1"/>
</dbReference>
<gene>
    <name evidence="3" type="ORF">FWK35_00019061</name>
</gene>
<keyword evidence="3" id="KW-0067">ATP-binding</keyword>
<dbReference type="Proteomes" id="UP000478052">
    <property type="component" value="Unassembled WGS sequence"/>
</dbReference>